<proteinExistence type="predicted"/>
<feature type="region of interest" description="Disordered" evidence="1">
    <location>
        <begin position="164"/>
        <end position="190"/>
    </location>
</feature>
<feature type="compositionally biased region" description="Polar residues" evidence="1">
    <location>
        <begin position="214"/>
        <end position="225"/>
    </location>
</feature>
<feature type="compositionally biased region" description="Basic and acidic residues" evidence="1">
    <location>
        <begin position="164"/>
        <end position="176"/>
    </location>
</feature>
<dbReference type="EMBL" id="JACEGQ020000002">
    <property type="protein sequence ID" value="KAH8516618.1"/>
    <property type="molecule type" value="Genomic_DNA"/>
</dbReference>
<name>A0A8T2ZGZ2_POPDE</name>
<protein>
    <submittedName>
        <fullName evidence="2">Uncharacterized protein</fullName>
    </submittedName>
</protein>
<evidence type="ECO:0000256" key="1">
    <source>
        <dbReference type="SAM" id="MobiDB-lite"/>
    </source>
</evidence>
<sequence>MEFYHNQLKVSLLNEKKPGVYQRADWLVDKLGTKMHSYFGLDEYSEKDDFARYWKDEWVSGLTSWRKALKIPDSDVVMDGRCAKVTDQFDRVRALIDMLRCPTYDCLIRDHAVSLAVSVQRKIDGLVNLDSCQTNADTTWRKAVNSLEQLVVRETNFSNQDRELVNENRHIDKDMPSPDENNYQERDRLGLSRGVTGDFVEGIREESKQALNSLEQQISVTNSSNQDRELMNESDHMDNDAPSLNRKDCQGRHEASGSHRVASDESLENGDRIVNNAGSSTSKSPPSIDVLTDQGRHEHNSIMDVEPSSINIPPSGKGSMKQCAVTNKNIACNKDPKPSVISNTADASTDQASDSQMIDRIQTLTGTTDDEVMKPKAVDSLNSELLPSSSSIAGCIEEQPSGKVEIQGAGSCKKPSWVH</sequence>
<dbReference type="Proteomes" id="UP000807159">
    <property type="component" value="Chromosome 2"/>
</dbReference>
<feature type="compositionally biased region" description="Polar residues" evidence="1">
    <location>
        <begin position="276"/>
        <end position="285"/>
    </location>
</feature>
<feature type="compositionally biased region" description="Basic and acidic residues" evidence="1">
    <location>
        <begin position="226"/>
        <end position="263"/>
    </location>
</feature>
<organism evidence="2 3">
    <name type="scientific">Populus deltoides</name>
    <name type="common">Eastern poplar</name>
    <name type="synonym">Eastern cottonwood</name>
    <dbReference type="NCBI Taxonomy" id="3696"/>
    <lineage>
        <taxon>Eukaryota</taxon>
        <taxon>Viridiplantae</taxon>
        <taxon>Streptophyta</taxon>
        <taxon>Embryophyta</taxon>
        <taxon>Tracheophyta</taxon>
        <taxon>Spermatophyta</taxon>
        <taxon>Magnoliopsida</taxon>
        <taxon>eudicotyledons</taxon>
        <taxon>Gunneridae</taxon>
        <taxon>Pentapetalae</taxon>
        <taxon>rosids</taxon>
        <taxon>fabids</taxon>
        <taxon>Malpighiales</taxon>
        <taxon>Salicaceae</taxon>
        <taxon>Saliceae</taxon>
        <taxon>Populus</taxon>
    </lineage>
</organism>
<comment type="caution">
    <text evidence="2">The sequence shown here is derived from an EMBL/GenBank/DDBJ whole genome shotgun (WGS) entry which is preliminary data.</text>
</comment>
<reference evidence="2" key="1">
    <citation type="journal article" date="2021" name="J. Hered.">
        <title>Genome Assembly of Salicaceae Populus deltoides (Eastern Cottonwood) I-69 Based on Nanopore Sequencing and Hi-C Technologies.</title>
        <authorList>
            <person name="Bai S."/>
            <person name="Wu H."/>
            <person name="Zhang J."/>
            <person name="Pan Z."/>
            <person name="Zhao W."/>
            <person name="Li Z."/>
            <person name="Tong C."/>
        </authorList>
    </citation>
    <scope>NUCLEOTIDE SEQUENCE</scope>
    <source>
        <tissue evidence="2">Leaf</tissue>
    </source>
</reference>
<evidence type="ECO:0000313" key="3">
    <source>
        <dbReference type="Proteomes" id="UP000807159"/>
    </source>
</evidence>
<dbReference type="PANTHER" id="PTHR33977:SF1">
    <property type="entry name" value="ZINC ION BINDING PROTEIN"/>
    <property type="match status" value="1"/>
</dbReference>
<accession>A0A8T2ZGZ2</accession>
<keyword evidence="3" id="KW-1185">Reference proteome</keyword>
<dbReference type="PANTHER" id="PTHR33977">
    <property type="entry name" value="ZINC ION BINDING PROTEIN"/>
    <property type="match status" value="1"/>
</dbReference>
<evidence type="ECO:0000313" key="2">
    <source>
        <dbReference type="EMBL" id="KAH8516618.1"/>
    </source>
</evidence>
<feature type="region of interest" description="Disordered" evidence="1">
    <location>
        <begin position="214"/>
        <end position="292"/>
    </location>
</feature>
<dbReference type="AlphaFoldDB" id="A0A8T2ZGZ2"/>
<gene>
    <name evidence="2" type="ORF">H0E87_004822</name>
</gene>